<feature type="compositionally biased region" description="Polar residues" evidence="2">
    <location>
        <begin position="448"/>
        <end position="464"/>
    </location>
</feature>
<name>A0A8X6TYT9_NEPPI</name>
<feature type="region of interest" description="Disordered" evidence="2">
    <location>
        <begin position="155"/>
        <end position="189"/>
    </location>
</feature>
<keyword evidence="1" id="KW-0862">Zinc</keyword>
<keyword evidence="1" id="KW-0479">Metal-binding</keyword>
<accession>A0A8X6TYT9</accession>
<dbReference type="PANTHER" id="PTHR24216">
    <property type="entry name" value="PAXILLIN-RELATED"/>
    <property type="match status" value="1"/>
</dbReference>
<organism evidence="4 5">
    <name type="scientific">Nephila pilipes</name>
    <name type="common">Giant wood spider</name>
    <name type="synonym">Nephila maculata</name>
    <dbReference type="NCBI Taxonomy" id="299642"/>
    <lineage>
        <taxon>Eukaryota</taxon>
        <taxon>Metazoa</taxon>
        <taxon>Ecdysozoa</taxon>
        <taxon>Arthropoda</taxon>
        <taxon>Chelicerata</taxon>
        <taxon>Arachnida</taxon>
        <taxon>Araneae</taxon>
        <taxon>Araneomorphae</taxon>
        <taxon>Entelegynae</taxon>
        <taxon>Araneoidea</taxon>
        <taxon>Nephilidae</taxon>
        <taxon>Nephila</taxon>
    </lineage>
</organism>
<keyword evidence="1" id="KW-0863">Zinc-finger</keyword>
<dbReference type="AlphaFoldDB" id="A0A8X6TYT9"/>
<comment type="caution">
    <text evidence="4">The sequence shown here is derived from an EMBL/GenBank/DDBJ whole genome shotgun (WGS) entry which is preliminary data.</text>
</comment>
<evidence type="ECO:0000313" key="4">
    <source>
        <dbReference type="EMBL" id="GFT60873.1"/>
    </source>
</evidence>
<gene>
    <name evidence="4" type="ORF">NPIL_322821</name>
</gene>
<dbReference type="OrthoDB" id="6515899at2759"/>
<feature type="compositionally biased region" description="Polar residues" evidence="2">
    <location>
        <begin position="162"/>
        <end position="174"/>
    </location>
</feature>
<dbReference type="Gene3D" id="3.30.160.60">
    <property type="entry name" value="Classic Zinc Finger"/>
    <property type="match status" value="1"/>
</dbReference>
<dbReference type="InterPro" id="IPR013087">
    <property type="entry name" value="Znf_C2H2_type"/>
</dbReference>
<evidence type="ECO:0000256" key="1">
    <source>
        <dbReference type="PROSITE-ProRule" id="PRU00042"/>
    </source>
</evidence>
<evidence type="ECO:0000259" key="3">
    <source>
        <dbReference type="PROSITE" id="PS50157"/>
    </source>
</evidence>
<evidence type="ECO:0000256" key="2">
    <source>
        <dbReference type="SAM" id="MobiDB-lite"/>
    </source>
</evidence>
<reference evidence="4" key="1">
    <citation type="submission" date="2020-08" db="EMBL/GenBank/DDBJ databases">
        <title>Multicomponent nature underlies the extraordinary mechanical properties of spider dragline silk.</title>
        <authorList>
            <person name="Kono N."/>
            <person name="Nakamura H."/>
            <person name="Mori M."/>
            <person name="Yoshida Y."/>
            <person name="Ohtoshi R."/>
            <person name="Malay A.D."/>
            <person name="Moran D.A.P."/>
            <person name="Tomita M."/>
            <person name="Numata K."/>
            <person name="Arakawa K."/>
        </authorList>
    </citation>
    <scope>NUCLEOTIDE SEQUENCE</scope>
</reference>
<evidence type="ECO:0000313" key="5">
    <source>
        <dbReference type="Proteomes" id="UP000887013"/>
    </source>
</evidence>
<proteinExistence type="predicted"/>
<dbReference type="Proteomes" id="UP000887013">
    <property type="component" value="Unassembled WGS sequence"/>
</dbReference>
<feature type="domain" description="C2H2-type" evidence="3">
    <location>
        <begin position="714"/>
        <end position="741"/>
    </location>
</feature>
<dbReference type="PANTHER" id="PTHR24216:SF65">
    <property type="entry name" value="PAXILLIN-LIKE PROTEIN 1"/>
    <property type="match status" value="1"/>
</dbReference>
<feature type="compositionally biased region" description="Low complexity" evidence="2">
    <location>
        <begin position="471"/>
        <end position="486"/>
    </location>
</feature>
<feature type="region of interest" description="Disordered" evidence="2">
    <location>
        <begin position="448"/>
        <end position="496"/>
    </location>
</feature>
<dbReference type="PROSITE" id="PS00028">
    <property type="entry name" value="ZINC_FINGER_C2H2_1"/>
    <property type="match status" value="1"/>
</dbReference>
<dbReference type="SMART" id="SM00355">
    <property type="entry name" value="ZnF_C2H2"/>
    <property type="match status" value="6"/>
</dbReference>
<protein>
    <recommendedName>
        <fullName evidence="3">C2H2-type domain-containing protein</fullName>
    </recommendedName>
</protein>
<dbReference type="PROSITE" id="PS50157">
    <property type="entry name" value="ZINC_FINGER_C2H2_2"/>
    <property type="match status" value="1"/>
</dbReference>
<keyword evidence="5" id="KW-1185">Reference proteome</keyword>
<sequence length="807" mass="87464">MTSSSIQTEVFDTIKDMVEATCQSSLSPKISAHKSPPSVAYASDCQCPSPMGSPNAYLLRLGSPSNPGKVSPTILLNSDLVLQQLPKILSPIPSPNDPSSPNILEFILDQQVILSDCSPEAPPASIPKKPSIKIPLPQDKSPIIFTITQDKFPEKFSLPQDKPTSSISSTVQLKSSVPPPLPLSSQETPTMTSSGLSIISYADAAKSGECKICNAFFPPTKLLDHLTSHRPCTKRYKCIKAWNLLFKPHTSKPTRSQPSTKNPHSQIEMTFREKFPDLPVFQNRSSSPSSSSSSPEKIELLKQLNTQPSGPPAVSAFPKPLYSKIIHGLPTLKSTTCLFPGNSPLPTCRTCFRTVEEDLSLADHCRLLHNLEVSTDRTLPSTAIVKISPSSVNPPSTRQVTQTKSSKDSVITLSVGISIPSKTSLPGPQKPLTFINSKLKIGNKIFTSNKALPQSSPHSDSENFTTKKKPSITSPSTDPPSTSTTPPSSPRKCPHCPFLARKKIGLRLHLFQVHNIKAPSTTTIAVPSTPTTIEQSPSCPVCEIKTKTAKGLRVHMQQIHKISVSKPGKPISSVPASSPTISISPPVTLAPAPSLSPATASPPHTSVIIPRAEDLPVKGKSVTLIGSTLKYLFPLQETLVCPIKNCIHSFRTQKWFTTNTSLKKHLLIFHRIQLQSVEHWCSICNSIIKTRPALHPCIKSSLTAPPSKASPSAFRCNSCNFNATSQIALFLHQRTHKKESLANSASAQPIGKLTSHLSTFPSEQCHPTPDATFNNLKCQPIGKQPSTTSYRKAKLPSNAKFIAKSFR</sequence>
<dbReference type="EMBL" id="BMAW01018918">
    <property type="protein sequence ID" value="GFT60873.1"/>
    <property type="molecule type" value="Genomic_DNA"/>
</dbReference>
<dbReference type="GO" id="GO:0008270">
    <property type="term" value="F:zinc ion binding"/>
    <property type="evidence" value="ECO:0007669"/>
    <property type="project" value="UniProtKB-KW"/>
</dbReference>